<dbReference type="PANTHER" id="PTHR43876:SF7">
    <property type="entry name" value="UBIQUINONE BIOSYNTHESIS MONOOXYGENASE COQ6, MITOCHONDRIAL"/>
    <property type="match status" value="1"/>
</dbReference>
<dbReference type="PRINTS" id="PR00420">
    <property type="entry name" value="RNGMNOXGNASE"/>
</dbReference>
<evidence type="ECO:0000256" key="5">
    <source>
        <dbReference type="ARBA" id="ARBA00022792"/>
    </source>
</evidence>
<evidence type="ECO:0000256" key="6">
    <source>
        <dbReference type="ARBA" id="ARBA00022827"/>
    </source>
</evidence>
<reference evidence="13 14" key="1">
    <citation type="journal article" date="2011" name="Genome Res.">
        <title>Phylogeny-wide analysis of social amoeba genomes highlights ancient origins for complex intercellular communication.</title>
        <authorList>
            <person name="Heidel A.J."/>
            <person name="Lawal H.M."/>
            <person name="Felder M."/>
            <person name="Schilde C."/>
            <person name="Helps N.R."/>
            <person name="Tunggal B."/>
            <person name="Rivero F."/>
            <person name="John U."/>
            <person name="Schleicher M."/>
            <person name="Eichinger L."/>
            <person name="Platzer M."/>
            <person name="Noegel A.A."/>
            <person name="Schaap P."/>
            <person name="Gloeckner G."/>
        </authorList>
    </citation>
    <scope>NUCLEOTIDE SEQUENCE [LARGE SCALE GENOMIC DNA]</scope>
    <source>
        <strain evidence="14">ATCC 26659 / Pp 5 / PN500</strain>
    </source>
</reference>
<organism evidence="13 14">
    <name type="scientific">Heterostelium pallidum (strain ATCC 26659 / Pp 5 / PN500)</name>
    <name type="common">Cellular slime mold</name>
    <name type="synonym">Polysphondylium pallidum</name>
    <dbReference type="NCBI Taxonomy" id="670386"/>
    <lineage>
        <taxon>Eukaryota</taxon>
        <taxon>Amoebozoa</taxon>
        <taxon>Evosea</taxon>
        <taxon>Eumycetozoa</taxon>
        <taxon>Dictyostelia</taxon>
        <taxon>Acytosteliales</taxon>
        <taxon>Acytosteliaceae</taxon>
        <taxon>Heterostelium</taxon>
    </lineage>
</organism>
<keyword evidence="3 11" id="KW-0285">Flavoprotein</keyword>
<dbReference type="InterPro" id="IPR002938">
    <property type="entry name" value="FAD-bd"/>
</dbReference>
<dbReference type="OMA" id="VKQMQVW"/>
<dbReference type="GO" id="GO:0031314">
    <property type="term" value="C:extrinsic component of mitochondrial inner membrane"/>
    <property type="evidence" value="ECO:0007669"/>
    <property type="project" value="UniProtKB-UniRule"/>
</dbReference>
<feature type="domain" description="FAD-binding" evidence="12">
    <location>
        <begin position="336"/>
        <end position="422"/>
    </location>
</feature>
<dbReference type="GO" id="GO:0106364">
    <property type="term" value="F:4-hydroxy-3-all-trans-polyprenylbenzoate oxygenase activity"/>
    <property type="evidence" value="ECO:0007669"/>
    <property type="project" value="UniProtKB-EC"/>
</dbReference>
<dbReference type="RefSeq" id="XP_020435219.1">
    <property type="nucleotide sequence ID" value="XM_020574805.1"/>
</dbReference>
<dbReference type="PANTHER" id="PTHR43876">
    <property type="entry name" value="UBIQUINONE BIOSYNTHESIS MONOOXYGENASE COQ6, MITOCHONDRIAL"/>
    <property type="match status" value="1"/>
</dbReference>
<name>D3B5F4_HETP5</name>
<dbReference type="InterPro" id="IPR051205">
    <property type="entry name" value="UbiH/COQ6_monooxygenase"/>
</dbReference>
<dbReference type="InterPro" id="IPR010971">
    <property type="entry name" value="UbiH/COQ6"/>
</dbReference>
<sequence length="511" mass="55793">MNRFLNKSTLLLVNNNFRVTGSRRCYSGVGSGDSLNNTQPIKQEQQHYDVVIVGGGLVGSSMACALGSTESTKHLRVALIESAPVQPLYPLTAEPDLRTLSFNHTSVGLFDAIGAWSLIKDTKRTAAFNQLKVWDASGGGGIHFQDNTESMGYILENRLVTSALLEASKQYESITIKSPASVKSVQLQSTTQQQTTVTLANNEQLTTDLIIAADGGNSIIKKQLNLESLGKSYNQKAVVCTIKLAPGYQTTTLYQRFLPTGPIAMLPLADGYASIIWSTNVAHANYLLELDDDSFMVQMKHAWLSGAKTNGNNSIVDLLHNVLSTNPERLSGNEISIPPIERVSSKRASFPLRLEHTKSYTQRGLCLIGDAAHVVHPMAGQGVNLGLADVIALTQILSEGQATGYNVGNEMMLERYQENRKLENIKMMASIDTLFHLFGSSSLPITAIRNLGLTLLDNLSPLKSLIMSISKGTSNLQGIGKEKFKEILQYEKKYVITKPIQIMSDMEGNIK</sequence>
<protein>
    <recommendedName>
        <fullName evidence="11">Ubiquinone biosynthesis monooxygenase COQ6, mitochondrial</fullName>
        <ecNumber evidence="11">1.14.15.45</ecNumber>
    </recommendedName>
    <alternativeName>
        <fullName evidence="11">2-methoxy-6-polyprenolphenol 4-hydroxylase</fullName>
        <ecNumber evidence="11">1.14.15.46</ecNumber>
    </alternativeName>
</protein>
<keyword evidence="4 11" id="KW-0831">Ubiquinone biosynthesis</keyword>
<dbReference type="EC" id="1.14.15.46" evidence="11"/>
<dbReference type="AlphaFoldDB" id="D3B5F4"/>
<comment type="similarity">
    <text evidence="2 11">Belongs to the UbiH/COQ6 family.</text>
</comment>
<dbReference type="Pfam" id="PF01494">
    <property type="entry name" value="FAD_binding_3"/>
    <property type="match status" value="2"/>
</dbReference>
<evidence type="ECO:0000256" key="7">
    <source>
        <dbReference type="ARBA" id="ARBA00023002"/>
    </source>
</evidence>
<keyword evidence="10 11" id="KW-0472">Membrane</keyword>
<dbReference type="GeneID" id="31359379"/>
<comment type="cofactor">
    <cofactor evidence="1 11">
        <name>FAD</name>
        <dbReference type="ChEBI" id="CHEBI:57692"/>
    </cofactor>
</comment>
<dbReference type="GO" id="GO:0016712">
    <property type="term" value="F:oxidoreductase activity, acting on paired donors, with incorporation or reduction of molecular oxygen, reduced flavin or flavoprotein as one donor, and incorporation of one atom of oxygen"/>
    <property type="evidence" value="ECO:0007669"/>
    <property type="project" value="UniProtKB-UniRule"/>
</dbReference>
<dbReference type="UniPathway" id="UPA00232"/>
<evidence type="ECO:0000256" key="4">
    <source>
        <dbReference type="ARBA" id="ARBA00022688"/>
    </source>
</evidence>
<comment type="function">
    <text evidence="11">FAD-dependent monooxygenase required for two non-consecutive steps during ubiquinone biosynthesis. Required for the C5-ring hydroxylation during ubiquinone biosynthesis by catalyzing the hydroxylation of 4-hydroxy-3-(all-trans-polyprenyl)benzoic acid to 3,4-dihydroxy-5-(all-trans-polyprenyl)benzoic acid. Also acts downstream of coq4, for the C1-hydroxylation during ubiquinone biosynthesis by catalyzing the hydroxylation of 2-methoxy-6-(all-trans-polyprenyl)phenol to 2-methoxy-6-(all-trans-polyprenyl)benzene-1,4-diol. The electrons required for the hydroxylation reaction are funneled indirectly to coq6 from NADPH via a ferredoxin/ferredoxin reductase system.</text>
</comment>
<dbReference type="InterPro" id="IPR036188">
    <property type="entry name" value="FAD/NAD-bd_sf"/>
</dbReference>
<dbReference type="InterPro" id="IPR000689">
    <property type="entry name" value="UbQ_mOase_COQ6"/>
</dbReference>
<keyword evidence="6 11" id="KW-0274">FAD</keyword>
<comment type="catalytic activity">
    <reaction evidence="11">
        <text>a 4-hydroxy-3-(all-trans-polyprenyl)benzoate + 2 reduced [2Fe-2S]-[ferredoxin] + O2 + 2 H(+) = a 3,4-dihydroxy-5-(all-trans-polyprenyl)benzoate + 2 oxidized [2Fe-2S]-[ferredoxin] + H2O</text>
        <dbReference type="Rhea" id="RHEA:81195"/>
        <dbReference type="Rhea" id="RHEA-COMP:9514"/>
        <dbReference type="Rhea" id="RHEA-COMP:10000"/>
        <dbReference type="Rhea" id="RHEA-COMP:10001"/>
        <dbReference type="Rhea" id="RHEA-COMP:10930"/>
        <dbReference type="ChEBI" id="CHEBI:15377"/>
        <dbReference type="ChEBI" id="CHEBI:15378"/>
        <dbReference type="ChEBI" id="CHEBI:15379"/>
        <dbReference type="ChEBI" id="CHEBI:33737"/>
        <dbReference type="ChEBI" id="CHEBI:33738"/>
        <dbReference type="ChEBI" id="CHEBI:64694"/>
        <dbReference type="ChEBI" id="CHEBI:78396"/>
        <dbReference type="EC" id="1.14.15.45"/>
    </reaction>
</comment>
<comment type="catalytic activity">
    <reaction evidence="11">
        <text>a 2-methoxy-6-(all-trans-polyprenyl)phenol + 2 reduced [2Fe-2S]-[ferredoxin] + O2 + 2 H(+) = a 2-methoxy-6-(all-trans-polyprenyl)benzene-1,4-diol + 2 oxidized [2Fe-2S]-[ferredoxin] + H2O</text>
        <dbReference type="Rhea" id="RHEA:81183"/>
        <dbReference type="Rhea" id="RHEA-COMP:9551"/>
        <dbReference type="Rhea" id="RHEA-COMP:10000"/>
        <dbReference type="Rhea" id="RHEA-COMP:10001"/>
        <dbReference type="Rhea" id="RHEA-COMP:10858"/>
        <dbReference type="ChEBI" id="CHEBI:15377"/>
        <dbReference type="ChEBI" id="CHEBI:15378"/>
        <dbReference type="ChEBI" id="CHEBI:15379"/>
        <dbReference type="ChEBI" id="CHEBI:33737"/>
        <dbReference type="ChEBI" id="CHEBI:33738"/>
        <dbReference type="ChEBI" id="CHEBI:62731"/>
        <dbReference type="ChEBI" id="CHEBI:84166"/>
        <dbReference type="EC" id="1.14.15.46"/>
    </reaction>
</comment>
<evidence type="ECO:0000259" key="12">
    <source>
        <dbReference type="Pfam" id="PF01494"/>
    </source>
</evidence>
<dbReference type="STRING" id="670386.D3B5F4"/>
<dbReference type="FunCoup" id="D3B5F4">
    <property type="interactions" value="508"/>
</dbReference>
<accession>D3B5F4</accession>
<proteinExistence type="inferred from homology"/>
<comment type="subunit">
    <text evidence="11">Component of a multi-subunit COQ enzyme complex.</text>
</comment>
<dbReference type="GO" id="GO:0071949">
    <property type="term" value="F:FAD binding"/>
    <property type="evidence" value="ECO:0007669"/>
    <property type="project" value="InterPro"/>
</dbReference>
<keyword evidence="14" id="KW-1185">Reference proteome</keyword>
<dbReference type="Proteomes" id="UP000001396">
    <property type="component" value="Unassembled WGS sequence"/>
</dbReference>
<evidence type="ECO:0000313" key="13">
    <source>
        <dbReference type="EMBL" id="EFA83102.1"/>
    </source>
</evidence>
<dbReference type="HAMAP" id="MF_03193">
    <property type="entry name" value="COQ6_monooxygenase"/>
    <property type="match status" value="1"/>
</dbReference>
<keyword evidence="5 11" id="KW-0999">Mitochondrion inner membrane</keyword>
<evidence type="ECO:0000256" key="9">
    <source>
        <dbReference type="ARBA" id="ARBA00023128"/>
    </source>
</evidence>
<gene>
    <name evidence="11 13" type="primary">coq6</name>
    <name evidence="13" type="ORF">PPL_03892</name>
</gene>
<comment type="subcellular location">
    <subcellularLocation>
        <location evidence="11">Mitochondrion inner membrane</location>
        <topology evidence="11">Peripheral membrane protein</topology>
        <orientation evidence="11">Matrix side</orientation>
    </subcellularLocation>
</comment>
<keyword evidence="7 11" id="KW-0560">Oxidoreductase</keyword>
<evidence type="ECO:0000256" key="10">
    <source>
        <dbReference type="ARBA" id="ARBA00023136"/>
    </source>
</evidence>
<evidence type="ECO:0000256" key="2">
    <source>
        <dbReference type="ARBA" id="ARBA00005349"/>
    </source>
</evidence>
<evidence type="ECO:0000256" key="8">
    <source>
        <dbReference type="ARBA" id="ARBA00023033"/>
    </source>
</evidence>
<dbReference type="EC" id="1.14.15.45" evidence="11"/>
<dbReference type="NCBIfam" id="TIGR01988">
    <property type="entry name" value="Ubi-OHases"/>
    <property type="match status" value="1"/>
</dbReference>
<dbReference type="Gene3D" id="3.50.50.60">
    <property type="entry name" value="FAD/NAD(P)-binding domain"/>
    <property type="match status" value="2"/>
</dbReference>
<evidence type="ECO:0000313" key="14">
    <source>
        <dbReference type="Proteomes" id="UP000001396"/>
    </source>
</evidence>
<keyword evidence="8 11" id="KW-0503">Monooxygenase</keyword>
<evidence type="ECO:0000256" key="3">
    <source>
        <dbReference type="ARBA" id="ARBA00022630"/>
    </source>
</evidence>
<evidence type="ECO:0000256" key="1">
    <source>
        <dbReference type="ARBA" id="ARBA00001974"/>
    </source>
</evidence>
<dbReference type="SUPFAM" id="SSF51905">
    <property type="entry name" value="FAD/NAD(P)-binding domain"/>
    <property type="match status" value="1"/>
</dbReference>
<dbReference type="GO" id="GO:0120538">
    <property type="term" value="F:2-methoxy-6-polyprenolphenol 4-hydroxylase activity"/>
    <property type="evidence" value="ECO:0007669"/>
    <property type="project" value="UniProtKB-EC"/>
</dbReference>
<comment type="caution">
    <text evidence="13">The sequence shown here is derived from an EMBL/GenBank/DDBJ whole genome shotgun (WGS) entry which is preliminary data.</text>
</comment>
<feature type="domain" description="FAD-binding" evidence="12">
    <location>
        <begin position="48"/>
        <end position="239"/>
    </location>
</feature>
<evidence type="ECO:0000256" key="11">
    <source>
        <dbReference type="HAMAP-Rule" id="MF_03193"/>
    </source>
</evidence>
<comment type="pathway">
    <text evidence="11">Cofactor biosynthesis; ubiquinone biosynthesis.</text>
</comment>
<dbReference type="InParanoid" id="D3B5F4"/>
<dbReference type="FunFam" id="3.50.50.60:FF:000021">
    <property type="entry name" value="Ubiquinone biosynthesis monooxygenase COQ6"/>
    <property type="match status" value="1"/>
</dbReference>
<dbReference type="EMBL" id="ADBJ01000017">
    <property type="protein sequence ID" value="EFA83102.1"/>
    <property type="molecule type" value="Genomic_DNA"/>
</dbReference>
<keyword evidence="9 11" id="KW-0496">Mitochondrion</keyword>